<dbReference type="GO" id="GO:0005634">
    <property type="term" value="C:nucleus"/>
    <property type="evidence" value="ECO:0007669"/>
    <property type="project" value="TreeGrafter"/>
</dbReference>
<dbReference type="EMBL" id="CAJVPS010028208">
    <property type="protein sequence ID" value="CAG8725830.1"/>
    <property type="molecule type" value="Genomic_DNA"/>
</dbReference>
<proteinExistence type="predicted"/>
<evidence type="ECO:0000313" key="1">
    <source>
        <dbReference type="EMBL" id="CAG8725830.1"/>
    </source>
</evidence>
<dbReference type="PANTHER" id="PTHR21838">
    <property type="entry name" value="COILED-COIL DOMAIN-CONTAINING PROTEIN 137"/>
    <property type="match status" value="1"/>
</dbReference>
<reference evidence="1" key="1">
    <citation type="submission" date="2021-06" db="EMBL/GenBank/DDBJ databases">
        <authorList>
            <person name="Kallberg Y."/>
            <person name="Tangrot J."/>
            <person name="Rosling A."/>
        </authorList>
    </citation>
    <scope>NUCLEOTIDE SEQUENCE</scope>
    <source>
        <strain evidence="1">FL130A</strain>
    </source>
</reference>
<feature type="non-terminal residue" evidence="1">
    <location>
        <position position="1"/>
    </location>
</feature>
<dbReference type="PANTHER" id="PTHR21838:SF2">
    <property type="entry name" value="COILED-COIL DOMAIN-CONTAINING PROTEIN 137"/>
    <property type="match status" value="1"/>
</dbReference>
<comment type="caution">
    <text evidence="1">The sequence shown here is derived from an EMBL/GenBank/DDBJ whole genome shotgun (WGS) entry which is preliminary data.</text>
</comment>
<dbReference type="AlphaFoldDB" id="A0A9N9I9L2"/>
<organism evidence="1 2">
    <name type="scientific">Ambispora leptoticha</name>
    <dbReference type="NCBI Taxonomy" id="144679"/>
    <lineage>
        <taxon>Eukaryota</taxon>
        <taxon>Fungi</taxon>
        <taxon>Fungi incertae sedis</taxon>
        <taxon>Mucoromycota</taxon>
        <taxon>Glomeromycotina</taxon>
        <taxon>Glomeromycetes</taxon>
        <taxon>Archaeosporales</taxon>
        <taxon>Ambisporaceae</taxon>
        <taxon>Ambispora</taxon>
    </lineage>
</organism>
<gene>
    <name evidence="1" type="ORF">ALEPTO_LOCUS12432</name>
</gene>
<accession>A0A9N9I9L2</accession>
<feature type="non-terminal residue" evidence="1">
    <location>
        <position position="193"/>
    </location>
</feature>
<keyword evidence="2" id="KW-1185">Reference proteome</keyword>
<evidence type="ECO:0000313" key="2">
    <source>
        <dbReference type="Proteomes" id="UP000789508"/>
    </source>
</evidence>
<dbReference type="InterPro" id="IPR026680">
    <property type="entry name" value="CCDC137"/>
</dbReference>
<protein>
    <submittedName>
        <fullName evidence="1">11369_t:CDS:1</fullName>
    </submittedName>
</protein>
<name>A0A9N9I9L2_9GLOM</name>
<dbReference type="OrthoDB" id="5876637at2759"/>
<dbReference type="Proteomes" id="UP000789508">
    <property type="component" value="Unassembled WGS sequence"/>
</dbReference>
<sequence>EICPTQMRRYDESRFVSGMFKNTPRGFSRILRAKEIREKKFEGKKLLASSPSSAIAKRKSKQHSSSLQGHFSSRINAQMRSDILKSIKEESSTKIKKKRFLEKFKQKRKEKETKLLKELEVKDFDSFQDHVKFGEVVNAPPSITAIPKQRGSSKLIKNNQAFDNDKLHQKNNRKHKNPAIKRILSVERERAIA</sequence>